<organism evidence="2">
    <name type="scientific">Nidirana pleuraden</name>
    <name type="common">Yunnan pond frog</name>
    <name type="synonym">Babina pleuraden</name>
    <dbReference type="NCBI Taxonomy" id="369511"/>
    <lineage>
        <taxon>Eukaryota</taxon>
        <taxon>Metazoa</taxon>
        <taxon>Chordata</taxon>
        <taxon>Craniata</taxon>
        <taxon>Vertebrata</taxon>
        <taxon>Euteleostomi</taxon>
        <taxon>Amphibia</taxon>
        <taxon>Batrachia</taxon>
        <taxon>Anura</taxon>
        <taxon>Neobatrachia</taxon>
        <taxon>Ranoidea</taxon>
        <taxon>Ranidae</taxon>
        <taxon>Nidirana</taxon>
    </lineage>
</organism>
<dbReference type="AlphaFoldDB" id="B5L1M0"/>
<sequence length="51" mass="6248">MFTLKKTLLLLFFLGPSTYLSVRKREMLMKKEEMIPIKGMLKWKNDFFQEF</sequence>
<proteinExistence type="evidence at transcript level"/>
<dbReference type="EMBL" id="EU138142">
    <property type="protein sequence ID" value="ABX58954.1"/>
    <property type="molecule type" value="mRNA"/>
</dbReference>
<feature type="signal peptide" evidence="1">
    <location>
        <begin position="1"/>
        <end position="19"/>
    </location>
</feature>
<protein>
    <submittedName>
        <fullName evidence="2">Pleurain-D2 antimicrobial peptide</fullName>
    </submittedName>
</protein>
<reference evidence="2" key="1">
    <citation type="journal article" date="2009" name="Mol. Cell. Proteomics">
        <title>Antioxidant peptidomics reveals novel skin antioxidant system.</title>
        <authorList>
            <person name="Yang H."/>
            <person name="Wang X."/>
            <person name="Liu X."/>
            <person name="Wu J."/>
            <person name="Liu C."/>
            <person name="Gong W."/>
            <person name="Zhao Z."/>
            <person name="Hong J."/>
            <person name="Lin D."/>
            <person name="Wang Y."/>
            <person name="Lai R."/>
        </authorList>
    </citation>
    <scope>NUCLEOTIDE SEQUENCE</scope>
    <source>
        <tissue evidence="2">Skin</tissue>
    </source>
</reference>
<name>B5L1M0_NIDPL</name>
<evidence type="ECO:0000313" key="2">
    <source>
        <dbReference type="EMBL" id="ABX58954.1"/>
    </source>
</evidence>
<feature type="chain" id="PRO_5002836196" evidence="1">
    <location>
        <begin position="20"/>
        <end position="51"/>
    </location>
</feature>
<accession>B5L1M0</accession>
<keyword evidence="1" id="KW-0732">Signal</keyword>
<evidence type="ECO:0000256" key="1">
    <source>
        <dbReference type="SAM" id="SignalP"/>
    </source>
</evidence>